<keyword evidence="3" id="KW-0804">Transcription</keyword>
<reference evidence="6 7" key="1">
    <citation type="submission" date="2014-12" db="EMBL/GenBank/DDBJ databases">
        <title>Draft genome sequence of Paenibacillus kamchatkensis strain B-2647.</title>
        <authorList>
            <person name="Karlyshev A.V."/>
            <person name="Kudryashova E.B."/>
        </authorList>
    </citation>
    <scope>NUCLEOTIDE SEQUENCE [LARGE SCALE GENOMIC DNA]</scope>
    <source>
        <strain evidence="6 7">VKM B-2647</strain>
    </source>
</reference>
<gene>
    <name evidence="6" type="ORF">SD70_02000</name>
</gene>
<dbReference type="Pfam" id="PF00440">
    <property type="entry name" value="TetR_N"/>
    <property type="match status" value="1"/>
</dbReference>
<dbReference type="InterPro" id="IPR049445">
    <property type="entry name" value="TetR_SbtR-like_C"/>
</dbReference>
<dbReference type="SUPFAM" id="SSF46689">
    <property type="entry name" value="Homeodomain-like"/>
    <property type="match status" value="1"/>
</dbReference>
<dbReference type="Gene3D" id="1.10.357.10">
    <property type="entry name" value="Tetracycline Repressor, domain 2"/>
    <property type="match status" value="1"/>
</dbReference>
<evidence type="ECO:0000256" key="2">
    <source>
        <dbReference type="ARBA" id="ARBA00023125"/>
    </source>
</evidence>
<keyword evidence="2 4" id="KW-0238">DNA-binding</keyword>
<evidence type="ECO:0000313" key="6">
    <source>
        <dbReference type="EMBL" id="KIL42310.1"/>
    </source>
</evidence>
<organism evidence="6 7">
    <name type="scientific">Gordoniibacillus kamchatkensis</name>
    <dbReference type="NCBI Taxonomy" id="1590651"/>
    <lineage>
        <taxon>Bacteria</taxon>
        <taxon>Bacillati</taxon>
        <taxon>Bacillota</taxon>
        <taxon>Bacilli</taxon>
        <taxon>Bacillales</taxon>
        <taxon>Paenibacillaceae</taxon>
        <taxon>Gordoniibacillus</taxon>
    </lineage>
</organism>
<dbReference type="PANTHER" id="PTHR30055">
    <property type="entry name" value="HTH-TYPE TRANSCRIPTIONAL REGULATOR RUTR"/>
    <property type="match status" value="1"/>
</dbReference>
<dbReference type="InterPro" id="IPR050109">
    <property type="entry name" value="HTH-type_TetR-like_transc_reg"/>
</dbReference>
<name>A0ABR5AP46_9BACL</name>
<dbReference type="SUPFAM" id="SSF48498">
    <property type="entry name" value="Tetracyclin repressor-like, C-terminal domain"/>
    <property type="match status" value="1"/>
</dbReference>
<dbReference type="InterPro" id="IPR001647">
    <property type="entry name" value="HTH_TetR"/>
</dbReference>
<keyword evidence="1" id="KW-0805">Transcription regulation</keyword>
<dbReference type="InterPro" id="IPR036271">
    <property type="entry name" value="Tet_transcr_reg_TetR-rel_C_sf"/>
</dbReference>
<evidence type="ECO:0000313" key="7">
    <source>
        <dbReference type="Proteomes" id="UP000031967"/>
    </source>
</evidence>
<dbReference type="InterPro" id="IPR009057">
    <property type="entry name" value="Homeodomain-like_sf"/>
</dbReference>
<dbReference type="PRINTS" id="PR00455">
    <property type="entry name" value="HTHTETR"/>
</dbReference>
<evidence type="ECO:0000256" key="4">
    <source>
        <dbReference type="PROSITE-ProRule" id="PRU00335"/>
    </source>
</evidence>
<dbReference type="PANTHER" id="PTHR30055:SF234">
    <property type="entry name" value="HTH-TYPE TRANSCRIPTIONAL REGULATOR BETI"/>
    <property type="match status" value="1"/>
</dbReference>
<comment type="caution">
    <text evidence="6">The sequence shown here is derived from an EMBL/GenBank/DDBJ whole genome shotgun (WGS) entry which is preliminary data.</text>
</comment>
<evidence type="ECO:0000256" key="3">
    <source>
        <dbReference type="ARBA" id="ARBA00023163"/>
    </source>
</evidence>
<dbReference type="PROSITE" id="PS50977">
    <property type="entry name" value="HTH_TETR_2"/>
    <property type="match status" value="1"/>
</dbReference>
<keyword evidence="7" id="KW-1185">Reference proteome</keyword>
<dbReference type="EMBL" id="JXAK01000002">
    <property type="protein sequence ID" value="KIL42310.1"/>
    <property type="molecule type" value="Genomic_DNA"/>
</dbReference>
<dbReference type="Proteomes" id="UP000031967">
    <property type="component" value="Unassembled WGS sequence"/>
</dbReference>
<evidence type="ECO:0000259" key="5">
    <source>
        <dbReference type="PROSITE" id="PS50977"/>
    </source>
</evidence>
<dbReference type="RefSeq" id="WP_041045101.1">
    <property type="nucleotide sequence ID" value="NZ_JXAK01000002.1"/>
</dbReference>
<sequence length="189" mass="20379">MTKLRADARRNRERLLEVAQAAFASEGLSVQIDEIASRAGVGVGTVYRHFPTKEALFEAVVSSHKQRLIEKSASLLDHENPGEALFGFIHHMVEASVMNKALADDLASSGVKFDCTDPDAKQELYDAINKLLSRAQQAGAVRSDIGVAELLALLSGILLAKTQYAGESGVLRRMTEIVCDGLRGGGSRK</sequence>
<accession>A0ABR5AP46</accession>
<feature type="domain" description="HTH tetR-type" evidence="5">
    <location>
        <begin position="9"/>
        <end position="68"/>
    </location>
</feature>
<dbReference type="Pfam" id="PF21597">
    <property type="entry name" value="TetR_C_43"/>
    <property type="match status" value="1"/>
</dbReference>
<evidence type="ECO:0000256" key="1">
    <source>
        <dbReference type="ARBA" id="ARBA00023015"/>
    </source>
</evidence>
<protein>
    <recommendedName>
        <fullName evidence="5">HTH tetR-type domain-containing protein</fullName>
    </recommendedName>
</protein>
<proteinExistence type="predicted"/>
<feature type="DNA-binding region" description="H-T-H motif" evidence="4">
    <location>
        <begin position="31"/>
        <end position="50"/>
    </location>
</feature>